<proteinExistence type="predicted"/>
<dbReference type="SUPFAM" id="SSF52113">
    <property type="entry name" value="BRCT domain"/>
    <property type="match status" value="1"/>
</dbReference>
<keyword evidence="4" id="KW-1185">Reference proteome</keyword>
<dbReference type="Gene3D" id="3.40.50.10190">
    <property type="entry name" value="BRCT domain"/>
    <property type="match status" value="1"/>
</dbReference>
<comment type="caution">
    <text evidence="3">The sequence shown here is derived from an EMBL/GenBank/DDBJ whole genome shotgun (WGS) entry which is preliminary data.</text>
</comment>
<evidence type="ECO:0000256" key="1">
    <source>
        <dbReference type="SAM" id="MobiDB-lite"/>
    </source>
</evidence>
<feature type="domain" description="BRCT" evidence="2">
    <location>
        <begin position="1"/>
        <end position="28"/>
    </location>
</feature>
<accession>A0AAD5UIY9</accession>
<name>A0AAD5UIY9_9FUNG</name>
<sequence length="103" mass="12304">MDIWIVTPDWLIDSIMQWQKLNEEDYILDPSFMKVTEPILLDEEWDAMKQEVRDALGEDFDDDDESENDEAEKEDDNDIDDDDWLESEINATLNTNKRKFEDI</sequence>
<dbReference type="InterPro" id="IPR001357">
    <property type="entry name" value="BRCT_dom"/>
</dbReference>
<feature type="region of interest" description="Disordered" evidence="1">
    <location>
        <begin position="51"/>
        <end position="84"/>
    </location>
</feature>
<dbReference type="PROSITE" id="PS50172">
    <property type="entry name" value="BRCT"/>
    <property type="match status" value="1"/>
</dbReference>
<dbReference type="InterPro" id="IPR036420">
    <property type="entry name" value="BRCT_dom_sf"/>
</dbReference>
<dbReference type="Proteomes" id="UP001210925">
    <property type="component" value="Unassembled WGS sequence"/>
</dbReference>
<gene>
    <name evidence="3" type="ORF">HK103_003361</name>
</gene>
<feature type="compositionally biased region" description="Acidic residues" evidence="1">
    <location>
        <begin position="57"/>
        <end position="84"/>
    </location>
</feature>
<evidence type="ECO:0000313" key="4">
    <source>
        <dbReference type="Proteomes" id="UP001210925"/>
    </source>
</evidence>
<dbReference type="EMBL" id="JADGKB010000024">
    <property type="protein sequence ID" value="KAJ3258767.1"/>
    <property type="molecule type" value="Genomic_DNA"/>
</dbReference>
<dbReference type="AlphaFoldDB" id="A0AAD5UIY9"/>
<organism evidence="3 4">
    <name type="scientific">Boothiomyces macroporosus</name>
    <dbReference type="NCBI Taxonomy" id="261099"/>
    <lineage>
        <taxon>Eukaryota</taxon>
        <taxon>Fungi</taxon>
        <taxon>Fungi incertae sedis</taxon>
        <taxon>Chytridiomycota</taxon>
        <taxon>Chytridiomycota incertae sedis</taxon>
        <taxon>Chytridiomycetes</taxon>
        <taxon>Rhizophydiales</taxon>
        <taxon>Terramycetaceae</taxon>
        <taxon>Boothiomyces</taxon>
    </lineage>
</organism>
<evidence type="ECO:0000259" key="2">
    <source>
        <dbReference type="PROSITE" id="PS50172"/>
    </source>
</evidence>
<reference evidence="3" key="1">
    <citation type="submission" date="2020-05" db="EMBL/GenBank/DDBJ databases">
        <title>Phylogenomic resolution of chytrid fungi.</title>
        <authorList>
            <person name="Stajich J.E."/>
            <person name="Amses K."/>
            <person name="Simmons R."/>
            <person name="Seto K."/>
            <person name="Myers J."/>
            <person name="Bonds A."/>
            <person name="Quandt C.A."/>
            <person name="Barry K."/>
            <person name="Liu P."/>
            <person name="Grigoriev I."/>
            <person name="Longcore J.E."/>
            <person name="James T.Y."/>
        </authorList>
    </citation>
    <scope>NUCLEOTIDE SEQUENCE</scope>
    <source>
        <strain evidence="3">PLAUS21</strain>
    </source>
</reference>
<protein>
    <recommendedName>
        <fullName evidence="2">BRCT domain-containing protein</fullName>
    </recommendedName>
</protein>
<evidence type="ECO:0000313" key="3">
    <source>
        <dbReference type="EMBL" id="KAJ3258767.1"/>
    </source>
</evidence>